<feature type="transmembrane region" description="Helical" evidence="1">
    <location>
        <begin position="174"/>
        <end position="192"/>
    </location>
</feature>
<evidence type="ECO:0000313" key="2">
    <source>
        <dbReference type="EMBL" id="APM37400.1"/>
    </source>
</evidence>
<feature type="transmembrane region" description="Helical" evidence="1">
    <location>
        <begin position="21"/>
        <end position="39"/>
    </location>
</feature>
<protein>
    <recommendedName>
        <fullName evidence="4">ABC transporter permease</fullName>
    </recommendedName>
</protein>
<dbReference type="Pfam" id="PF12730">
    <property type="entry name" value="ABC2_membrane_4"/>
    <property type="match status" value="1"/>
</dbReference>
<dbReference type="AlphaFoldDB" id="A0A1L5F3G7"/>
<proteinExistence type="predicted"/>
<keyword evidence="1" id="KW-1133">Transmembrane helix</keyword>
<sequence>MTGIKATLINELEKLYKNKKVLIVAVLSIIFIIIGQVFILVVRNNFGLKGVSSTEFPLLVLSVFINTLLPLFIALITIDSFSGESSSNTMKICLTKPVSRLKLFIVKISAIVIIIFITLMIIMVFSIISGLIFNSNSFTSENIIKIIISYIVTLIPMIILCLMIVLFTNILKSGIAVFFLSVLVFISFKVLAIFFPSYSGILFTSIMGWHTLWLMDNIPFIKIFRNFIMMLSYIIILFTTAYYMFDKKDF</sequence>
<evidence type="ECO:0000256" key="1">
    <source>
        <dbReference type="SAM" id="Phobius"/>
    </source>
</evidence>
<gene>
    <name evidence="2" type="ORF">BS101_00785</name>
</gene>
<dbReference type="Proteomes" id="UP000184604">
    <property type="component" value="Chromosome"/>
</dbReference>
<reference evidence="2 3" key="1">
    <citation type="submission" date="2016-12" db="EMBL/GenBank/DDBJ databases">
        <title>Complete genome sequence of Clostridium kluyveri JZZ isolated from the pit mud of a Chinese flavor liquor-making factory.</title>
        <authorList>
            <person name="Wang Y."/>
        </authorList>
    </citation>
    <scope>NUCLEOTIDE SEQUENCE [LARGE SCALE GENOMIC DNA]</scope>
    <source>
        <strain evidence="2 3">JZZ</strain>
    </source>
</reference>
<evidence type="ECO:0008006" key="4">
    <source>
        <dbReference type="Google" id="ProtNLM"/>
    </source>
</evidence>
<keyword evidence="1" id="KW-0812">Transmembrane</keyword>
<dbReference type="PANTHER" id="PTHR37305">
    <property type="entry name" value="INTEGRAL MEMBRANE PROTEIN-RELATED"/>
    <property type="match status" value="1"/>
</dbReference>
<accession>A0A1L5F3G7</accession>
<feature type="transmembrane region" description="Helical" evidence="1">
    <location>
        <begin position="227"/>
        <end position="245"/>
    </location>
</feature>
<keyword evidence="1" id="KW-0472">Membrane</keyword>
<dbReference type="EMBL" id="CP018335">
    <property type="protein sequence ID" value="APM37400.1"/>
    <property type="molecule type" value="Genomic_DNA"/>
</dbReference>
<dbReference type="PANTHER" id="PTHR37305:SF1">
    <property type="entry name" value="MEMBRANE PROTEIN"/>
    <property type="match status" value="1"/>
</dbReference>
<feature type="transmembrane region" description="Helical" evidence="1">
    <location>
        <begin position="59"/>
        <end position="82"/>
    </location>
</feature>
<feature type="transmembrane region" description="Helical" evidence="1">
    <location>
        <begin position="103"/>
        <end position="131"/>
    </location>
</feature>
<dbReference type="OrthoDB" id="1711106at2"/>
<name>A0A1L5F3G7_CLOKL</name>
<dbReference type="RefSeq" id="WP_073537118.1">
    <property type="nucleotide sequence ID" value="NZ_CP018335.1"/>
</dbReference>
<evidence type="ECO:0000313" key="3">
    <source>
        <dbReference type="Proteomes" id="UP000184604"/>
    </source>
</evidence>
<organism evidence="2 3">
    <name type="scientific">Clostridium kluyveri</name>
    <dbReference type="NCBI Taxonomy" id="1534"/>
    <lineage>
        <taxon>Bacteria</taxon>
        <taxon>Bacillati</taxon>
        <taxon>Bacillota</taxon>
        <taxon>Clostridia</taxon>
        <taxon>Eubacteriales</taxon>
        <taxon>Clostridiaceae</taxon>
        <taxon>Clostridium</taxon>
    </lineage>
</organism>
<feature type="transmembrane region" description="Helical" evidence="1">
    <location>
        <begin position="143"/>
        <end position="167"/>
    </location>
</feature>